<sequence>MDSPSSPKKVLVKDLCPDAADAHSGGSEPKKLPQKLQMPPIPMTPSPSQSPTKKMNFLFSQEMKSELATSIRSIFQKWDPGYEVTDYLKERAVQVEEADNPGSLGHPQLCRRRCIYFAKGHCQHGSSCGFCHLEHTRQPAQLDKKQRTIFDKLTEGQKLEILLPHLRAKATEEQLQHKADSVVQIMERRMHEVSPGAPALPEELTDSRMSNLDKVFARMTFAGLVGLSFRKTVDESDYVVSVLDALERLRVKYAATSPRSESTEDASALYA</sequence>
<protein>
    <submittedName>
        <fullName evidence="4">MNN10 protein</fullName>
    </submittedName>
</protein>
<keyword evidence="1" id="KW-0862">Zinc</keyword>
<feature type="zinc finger region" description="C3H1-type" evidence="1">
    <location>
        <begin position="108"/>
        <end position="135"/>
    </location>
</feature>
<dbReference type="OrthoDB" id="407658at2759"/>
<feature type="domain" description="C3H1-type" evidence="3">
    <location>
        <begin position="108"/>
        <end position="135"/>
    </location>
</feature>
<keyword evidence="1" id="KW-0863">Zinc-finger</keyword>
<dbReference type="EMBL" id="CAJNDS010001324">
    <property type="protein sequence ID" value="CAE7255510.1"/>
    <property type="molecule type" value="Genomic_DNA"/>
</dbReference>
<name>A0A812M562_9DINO</name>
<dbReference type="InterPro" id="IPR000571">
    <property type="entry name" value="Znf_CCCH"/>
</dbReference>
<evidence type="ECO:0000256" key="2">
    <source>
        <dbReference type="SAM" id="MobiDB-lite"/>
    </source>
</evidence>
<proteinExistence type="predicted"/>
<gene>
    <name evidence="4" type="primary">MNN10</name>
    <name evidence="4" type="ORF">SNAT2548_LOCUS13021</name>
</gene>
<accession>A0A812M562</accession>
<reference evidence="4" key="1">
    <citation type="submission" date="2021-02" db="EMBL/GenBank/DDBJ databases">
        <authorList>
            <person name="Dougan E. K."/>
            <person name="Rhodes N."/>
            <person name="Thang M."/>
            <person name="Chan C."/>
        </authorList>
    </citation>
    <scope>NUCLEOTIDE SEQUENCE</scope>
</reference>
<organism evidence="4 5">
    <name type="scientific">Symbiodinium natans</name>
    <dbReference type="NCBI Taxonomy" id="878477"/>
    <lineage>
        <taxon>Eukaryota</taxon>
        <taxon>Sar</taxon>
        <taxon>Alveolata</taxon>
        <taxon>Dinophyceae</taxon>
        <taxon>Suessiales</taxon>
        <taxon>Symbiodiniaceae</taxon>
        <taxon>Symbiodinium</taxon>
    </lineage>
</organism>
<evidence type="ECO:0000259" key="3">
    <source>
        <dbReference type="PROSITE" id="PS50103"/>
    </source>
</evidence>
<feature type="region of interest" description="Disordered" evidence="2">
    <location>
        <begin position="1"/>
        <end position="52"/>
    </location>
</feature>
<keyword evidence="1" id="KW-0479">Metal-binding</keyword>
<dbReference type="PROSITE" id="PS50103">
    <property type="entry name" value="ZF_C3H1"/>
    <property type="match status" value="1"/>
</dbReference>
<comment type="caution">
    <text evidence="4">The sequence shown here is derived from an EMBL/GenBank/DDBJ whole genome shotgun (WGS) entry which is preliminary data.</text>
</comment>
<evidence type="ECO:0000313" key="4">
    <source>
        <dbReference type="EMBL" id="CAE7255510.1"/>
    </source>
</evidence>
<dbReference type="Proteomes" id="UP000604046">
    <property type="component" value="Unassembled WGS sequence"/>
</dbReference>
<dbReference type="GO" id="GO:0008270">
    <property type="term" value="F:zinc ion binding"/>
    <property type="evidence" value="ECO:0007669"/>
    <property type="project" value="UniProtKB-KW"/>
</dbReference>
<keyword evidence="5" id="KW-1185">Reference proteome</keyword>
<evidence type="ECO:0000256" key="1">
    <source>
        <dbReference type="PROSITE-ProRule" id="PRU00723"/>
    </source>
</evidence>
<dbReference type="AlphaFoldDB" id="A0A812M562"/>
<evidence type="ECO:0000313" key="5">
    <source>
        <dbReference type="Proteomes" id="UP000604046"/>
    </source>
</evidence>